<evidence type="ECO:0000313" key="11">
    <source>
        <dbReference type="Proteomes" id="UP000734854"/>
    </source>
</evidence>
<dbReference type="InterPro" id="IPR050560">
    <property type="entry name" value="MYB_TF"/>
</dbReference>
<comment type="subcellular location">
    <subcellularLocation>
        <location evidence="1">Nucleus</location>
    </subcellularLocation>
</comment>
<proteinExistence type="predicted"/>
<dbReference type="PANTHER" id="PTHR45614">
    <property type="entry name" value="MYB PROTEIN-RELATED"/>
    <property type="match status" value="1"/>
</dbReference>
<dbReference type="PROSITE" id="PS51294">
    <property type="entry name" value="HTH_MYB"/>
    <property type="match status" value="2"/>
</dbReference>
<keyword evidence="6" id="KW-0539">Nucleus</keyword>
<keyword evidence="4" id="KW-0238">DNA-binding</keyword>
<evidence type="ECO:0000256" key="4">
    <source>
        <dbReference type="ARBA" id="ARBA00023125"/>
    </source>
</evidence>
<feature type="domain" description="Myb-like" evidence="8">
    <location>
        <begin position="224"/>
        <end position="270"/>
    </location>
</feature>
<dbReference type="Proteomes" id="UP000734854">
    <property type="component" value="Unassembled WGS sequence"/>
</dbReference>
<sequence>MQTHFCSTISPRLQQVQHQKGVGRSCALAARCYLLPDVLPLHGFDNGRISSLYLRLLLSGCPTPSLRGFDNPSRTPPPAPPAVAAYGEAVVAYDCLVAYGVHVTDVRCCEFLLSNFYTNRSEYSGLSLVHDRTSPGYPTHNKEKLLGRLVGGDGRPHMRCLSTIPAPNVALGSSHLAPSSSNAAHISLESIPEGLMQMIIDRESMDYSPSTERVLCHQQNLCPRGHWRPDEDAELREYVARHGPHNWNLIAEKLQGRSGKSCRLRWFNQLDPRINRKAFCEEEEELLLAAQREFGNKWSFIAKLFPGKTDNAVKNQWHVITARKKRELPNSTSQRRKRRRTTTINNTNAFSGTDSSISNRSTCRESAASTCTDQSLDCLPYGGKNHHGSEGMRVPFFDFLGVGEIYKFRK</sequence>
<dbReference type="Pfam" id="PF00249">
    <property type="entry name" value="Myb_DNA-binding"/>
    <property type="match status" value="2"/>
</dbReference>
<dbReference type="GO" id="GO:0000981">
    <property type="term" value="F:DNA-binding transcription factor activity, RNA polymerase II-specific"/>
    <property type="evidence" value="ECO:0007669"/>
    <property type="project" value="TreeGrafter"/>
</dbReference>
<dbReference type="PROSITE" id="PS50090">
    <property type="entry name" value="MYB_LIKE"/>
    <property type="match status" value="2"/>
</dbReference>
<evidence type="ECO:0000256" key="6">
    <source>
        <dbReference type="ARBA" id="ARBA00023242"/>
    </source>
</evidence>
<feature type="compositionally biased region" description="Polar residues" evidence="7">
    <location>
        <begin position="349"/>
        <end position="358"/>
    </location>
</feature>
<keyword evidence="11" id="KW-1185">Reference proteome</keyword>
<reference evidence="10 11" key="1">
    <citation type="submission" date="2020-08" db="EMBL/GenBank/DDBJ databases">
        <title>Plant Genome Project.</title>
        <authorList>
            <person name="Zhang R.-G."/>
        </authorList>
    </citation>
    <scope>NUCLEOTIDE SEQUENCE [LARGE SCALE GENOMIC DNA]</scope>
    <source>
        <tissue evidence="10">Rhizome</tissue>
    </source>
</reference>
<feature type="domain" description="Myb-like" evidence="8">
    <location>
        <begin position="271"/>
        <end position="321"/>
    </location>
</feature>
<name>A0A8J5KM55_ZINOF</name>
<dbReference type="GO" id="GO:0000978">
    <property type="term" value="F:RNA polymerase II cis-regulatory region sequence-specific DNA binding"/>
    <property type="evidence" value="ECO:0007669"/>
    <property type="project" value="TreeGrafter"/>
</dbReference>
<evidence type="ECO:0000256" key="2">
    <source>
        <dbReference type="ARBA" id="ARBA00022737"/>
    </source>
</evidence>
<dbReference type="InterPro" id="IPR001005">
    <property type="entry name" value="SANT/Myb"/>
</dbReference>
<evidence type="ECO:0000259" key="9">
    <source>
        <dbReference type="PROSITE" id="PS51294"/>
    </source>
</evidence>
<keyword evidence="3" id="KW-0805">Transcription regulation</keyword>
<evidence type="ECO:0000256" key="1">
    <source>
        <dbReference type="ARBA" id="ARBA00004123"/>
    </source>
</evidence>
<dbReference type="SUPFAM" id="SSF46689">
    <property type="entry name" value="Homeodomain-like"/>
    <property type="match status" value="1"/>
</dbReference>
<dbReference type="Gene3D" id="1.10.10.60">
    <property type="entry name" value="Homeodomain-like"/>
    <property type="match status" value="2"/>
</dbReference>
<dbReference type="InterPro" id="IPR009057">
    <property type="entry name" value="Homeodomain-like_sf"/>
</dbReference>
<dbReference type="PANTHER" id="PTHR45614:SF259">
    <property type="entry name" value="MYB DOMAIN PROTEIN 89-RELATED"/>
    <property type="match status" value="1"/>
</dbReference>
<dbReference type="CDD" id="cd00167">
    <property type="entry name" value="SANT"/>
    <property type="match status" value="2"/>
</dbReference>
<gene>
    <name evidence="10" type="ORF">ZIOFF_053883</name>
</gene>
<keyword evidence="2" id="KW-0677">Repeat</keyword>
<comment type="caution">
    <text evidence="10">The sequence shown here is derived from an EMBL/GenBank/DDBJ whole genome shotgun (WGS) entry which is preliminary data.</text>
</comment>
<dbReference type="FunFam" id="1.10.10.60:FF:000060">
    <property type="entry name" value="MYB transcription factor"/>
    <property type="match status" value="1"/>
</dbReference>
<evidence type="ECO:0000256" key="7">
    <source>
        <dbReference type="SAM" id="MobiDB-lite"/>
    </source>
</evidence>
<evidence type="ECO:0000313" key="10">
    <source>
        <dbReference type="EMBL" id="KAG6485346.1"/>
    </source>
</evidence>
<feature type="region of interest" description="Disordered" evidence="7">
    <location>
        <begin position="326"/>
        <end position="358"/>
    </location>
</feature>
<evidence type="ECO:0000256" key="3">
    <source>
        <dbReference type="ARBA" id="ARBA00023015"/>
    </source>
</evidence>
<evidence type="ECO:0000259" key="8">
    <source>
        <dbReference type="PROSITE" id="PS50090"/>
    </source>
</evidence>
<feature type="domain" description="HTH myb-type" evidence="9">
    <location>
        <begin position="224"/>
        <end position="274"/>
    </location>
</feature>
<keyword evidence="5" id="KW-0804">Transcription</keyword>
<dbReference type="GO" id="GO:0005634">
    <property type="term" value="C:nucleus"/>
    <property type="evidence" value="ECO:0007669"/>
    <property type="project" value="UniProtKB-SubCell"/>
</dbReference>
<dbReference type="InterPro" id="IPR017930">
    <property type="entry name" value="Myb_dom"/>
</dbReference>
<feature type="domain" description="HTH myb-type" evidence="9">
    <location>
        <begin position="281"/>
        <end position="325"/>
    </location>
</feature>
<dbReference type="AlphaFoldDB" id="A0A8J5KM55"/>
<dbReference type="SMART" id="SM00717">
    <property type="entry name" value="SANT"/>
    <property type="match status" value="2"/>
</dbReference>
<organism evidence="10 11">
    <name type="scientific">Zingiber officinale</name>
    <name type="common">Ginger</name>
    <name type="synonym">Amomum zingiber</name>
    <dbReference type="NCBI Taxonomy" id="94328"/>
    <lineage>
        <taxon>Eukaryota</taxon>
        <taxon>Viridiplantae</taxon>
        <taxon>Streptophyta</taxon>
        <taxon>Embryophyta</taxon>
        <taxon>Tracheophyta</taxon>
        <taxon>Spermatophyta</taxon>
        <taxon>Magnoliopsida</taxon>
        <taxon>Liliopsida</taxon>
        <taxon>Zingiberales</taxon>
        <taxon>Zingiberaceae</taxon>
        <taxon>Zingiber</taxon>
    </lineage>
</organism>
<dbReference type="EMBL" id="JACMSC010000015">
    <property type="protein sequence ID" value="KAG6485346.1"/>
    <property type="molecule type" value="Genomic_DNA"/>
</dbReference>
<evidence type="ECO:0000256" key="5">
    <source>
        <dbReference type="ARBA" id="ARBA00023163"/>
    </source>
</evidence>
<protein>
    <submittedName>
        <fullName evidence="10">Uncharacterized protein</fullName>
    </submittedName>
</protein>
<accession>A0A8J5KM55</accession>